<keyword evidence="2 7" id="KW-0547">Nucleotide-binding</keyword>
<dbReference type="GO" id="GO:0005524">
    <property type="term" value="F:ATP binding"/>
    <property type="evidence" value="ECO:0007669"/>
    <property type="project" value="UniProtKB-UniRule"/>
</dbReference>
<dbReference type="GO" id="GO:0004708">
    <property type="term" value="F:MAP kinase kinase activity"/>
    <property type="evidence" value="ECO:0007669"/>
    <property type="project" value="UniProtKB-EC"/>
</dbReference>
<protein>
    <recommendedName>
        <fullName evidence="6">mitogen-activated protein kinase kinase</fullName>
        <ecNumber evidence="6">2.7.12.2</ecNumber>
    </recommendedName>
</protein>
<dbReference type="Gene3D" id="3.30.200.20">
    <property type="entry name" value="Phosphorylase Kinase, domain 1"/>
    <property type="match status" value="1"/>
</dbReference>
<dbReference type="Proteomes" id="UP000006790">
    <property type="component" value="Chromosome 8"/>
</dbReference>
<feature type="compositionally biased region" description="Low complexity" evidence="8">
    <location>
        <begin position="33"/>
        <end position="47"/>
    </location>
</feature>
<keyword evidence="3" id="KW-0418">Kinase</keyword>
<feature type="domain" description="Protein kinase" evidence="9">
    <location>
        <begin position="250"/>
        <end position="517"/>
    </location>
</feature>
<evidence type="ECO:0000256" key="6">
    <source>
        <dbReference type="ARBA" id="ARBA00038999"/>
    </source>
</evidence>
<keyword evidence="11" id="KW-1185">Reference proteome</keyword>
<dbReference type="STRING" id="931890.G8JXP1"/>
<dbReference type="InterPro" id="IPR011009">
    <property type="entry name" value="Kinase-like_dom_sf"/>
</dbReference>
<keyword evidence="1" id="KW-0808">Transferase</keyword>
<dbReference type="SUPFAM" id="SSF56112">
    <property type="entry name" value="Protein kinase-like (PK-like)"/>
    <property type="match status" value="1"/>
</dbReference>
<dbReference type="PANTHER" id="PTHR48013:SF6">
    <property type="entry name" value="MAP KINASE KINASE MKK1_SSP32-RELATED"/>
    <property type="match status" value="1"/>
</dbReference>
<dbReference type="AlphaFoldDB" id="G8JXP1"/>
<dbReference type="PROSITE" id="PS00107">
    <property type="entry name" value="PROTEIN_KINASE_ATP"/>
    <property type="match status" value="1"/>
</dbReference>
<dbReference type="OrthoDB" id="10252354at2759"/>
<dbReference type="EMBL" id="CP002504">
    <property type="protein sequence ID" value="AET41615.1"/>
    <property type="molecule type" value="Genomic_DNA"/>
</dbReference>
<dbReference type="SMART" id="SM00220">
    <property type="entry name" value="S_TKc"/>
    <property type="match status" value="1"/>
</dbReference>
<sequence length="538" mass="59570">MDNMAFLFKPPEQRKRNERSPKLSLPTMLVNNSSSSVECQVSGSQSSPIAFSSSTGPKHQRQTLRMSSSFSQSTCSPISTTLDSSRLDTGSSPSSPPATAAFKRPAPPSMLTCAILNSDHNTNQLVGRISSIQQDHDFADRKVYATEVSPVASVSSGQIHQLPYTSNDHSRSIESYPLAGVATHDSVSSASYLPSPKKLSAEVLPGSSPSSNTDKQDIKVASPLVETKKFNDVDELEEEMWTHFHLKDQIEELGILGEGAGGSVVKCKLKTGTKIFALKAITTLNSDQESQKQIFRELQFNKSCKSSFIVQYYGMFTDQEHSSIYIAMEYMGGKSLDAIYKHLLKYGGRVSEKVLGKIAESVLRGLSYLHERKIIHRDIKPQNVLLNEAGEVKLCDFGVSGEAVNSLATTFTGTSYYMAPERIQGQPYSVTSDVWSLGLTLLEVAQAHFPFDSGKMAANMPPIELLMLILTFTPQLKDEPESNIAWSKAFKSFIEFCLKKESRERPSPRQMLQHPWIQGQLKRQVNMAKFIQKCWAVK</sequence>
<dbReference type="PROSITE" id="PS00108">
    <property type="entry name" value="PROTEIN_KINASE_ST"/>
    <property type="match status" value="1"/>
</dbReference>
<evidence type="ECO:0000313" key="10">
    <source>
        <dbReference type="EMBL" id="AET41615.1"/>
    </source>
</evidence>
<feature type="binding site" evidence="7">
    <location>
        <position position="279"/>
    </location>
    <ligand>
        <name>ATP</name>
        <dbReference type="ChEBI" id="CHEBI:30616"/>
    </ligand>
</feature>
<proteinExistence type="inferred from homology"/>
<dbReference type="InParanoid" id="G8JXP1"/>
<dbReference type="InterPro" id="IPR017441">
    <property type="entry name" value="Protein_kinase_ATP_BS"/>
</dbReference>
<dbReference type="InterPro" id="IPR000719">
    <property type="entry name" value="Prot_kinase_dom"/>
</dbReference>
<dbReference type="OMA" id="ASHEKSC"/>
<evidence type="ECO:0000313" key="11">
    <source>
        <dbReference type="Proteomes" id="UP000006790"/>
    </source>
</evidence>
<dbReference type="HOGENOM" id="CLU_000288_63_23_1"/>
<evidence type="ECO:0000259" key="9">
    <source>
        <dbReference type="PROSITE" id="PS50011"/>
    </source>
</evidence>
<feature type="region of interest" description="Disordered" evidence="8">
    <location>
        <begin position="1"/>
        <end position="104"/>
    </location>
</feature>
<dbReference type="GeneID" id="11471544"/>
<evidence type="ECO:0000256" key="7">
    <source>
        <dbReference type="PROSITE-ProRule" id="PRU10141"/>
    </source>
</evidence>
<reference evidence="11" key="1">
    <citation type="journal article" date="2012" name="G3 (Bethesda)">
        <title>Pichia sorbitophila, an interspecies yeast hybrid reveals early steps of genome resolution following polyploidization.</title>
        <authorList>
            <person name="Leh Louis V."/>
            <person name="Despons L."/>
            <person name="Friedrich A."/>
            <person name="Martin T."/>
            <person name="Durrens P."/>
            <person name="Casaregola S."/>
            <person name="Neuveglise C."/>
            <person name="Fairhead C."/>
            <person name="Marck C."/>
            <person name="Cruz J.A."/>
            <person name="Straub M.L."/>
            <person name="Kugler V."/>
            <person name="Sacerdot C."/>
            <person name="Uzunov Z."/>
            <person name="Thierry A."/>
            <person name="Weiss S."/>
            <person name="Bleykasten C."/>
            <person name="De Montigny J."/>
            <person name="Jacques N."/>
            <person name="Jung P."/>
            <person name="Lemaire M."/>
            <person name="Mallet S."/>
            <person name="Morel G."/>
            <person name="Richard G.F."/>
            <person name="Sarkar A."/>
            <person name="Savel G."/>
            <person name="Schacherer J."/>
            <person name="Seret M.L."/>
            <person name="Talla E."/>
            <person name="Samson G."/>
            <person name="Jubin C."/>
            <person name="Poulain J."/>
            <person name="Vacherie B."/>
            <person name="Barbe V."/>
            <person name="Pelletier E."/>
            <person name="Sherman D.J."/>
            <person name="Westhof E."/>
            <person name="Weissenbach J."/>
            <person name="Baret P.V."/>
            <person name="Wincker P."/>
            <person name="Gaillardin C."/>
            <person name="Dujon B."/>
            <person name="Souciet J.L."/>
        </authorList>
    </citation>
    <scope>NUCLEOTIDE SEQUENCE [LARGE SCALE GENOMIC DNA]</scope>
    <source>
        <strain evidence="11">CBS 270.75 / DBVPG 7215 / KCTC 17166 / NRRL Y-17582</strain>
    </source>
</reference>
<accession>G8JXP1</accession>
<dbReference type="FunCoup" id="G8JXP1">
    <property type="interactions" value="513"/>
</dbReference>
<dbReference type="Pfam" id="PF00069">
    <property type="entry name" value="Pkinase"/>
    <property type="match status" value="1"/>
</dbReference>
<dbReference type="RefSeq" id="XP_003648432.1">
    <property type="nucleotide sequence ID" value="XM_003648384.1"/>
</dbReference>
<evidence type="ECO:0000256" key="3">
    <source>
        <dbReference type="ARBA" id="ARBA00022777"/>
    </source>
</evidence>
<feature type="compositionally biased region" description="Polar residues" evidence="8">
    <location>
        <begin position="48"/>
        <end position="90"/>
    </location>
</feature>
<evidence type="ECO:0000256" key="1">
    <source>
        <dbReference type="ARBA" id="ARBA00022679"/>
    </source>
</evidence>
<dbReference type="PANTHER" id="PTHR48013">
    <property type="entry name" value="DUAL SPECIFICITY MITOGEN-ACTIVATED PROTEIN KINASE KINASE 5-RELATED"/>
    <property type="match status" value="1"/>
</dbReference>
<dbReference type="Gene3D" id="1.10.510.10">
    <property type="entry name" value="Transferase(Phosphotransferase) domain 1"/>
    <property type="match status" value="1"/>
</dbReference>
<gene>
    <name evidence="10" type="ordered locus">Ecym_8337</name>
</gene>
<keyword evidence="4 7" id="KW-0067">ATP-binding</keyword>
<evidence type="ECO:0000256" key="5">
    <source>
        <dbReference type="ARBA" id="ARBA00038035"/>
    </source>
</evidence>
<dbReference type="PROSITE" id="PS50011">
    <property type="entry name" value="PROTEIN_KINASE_DOM"/>
    <property type="match status" value="1"/>
</dbReference>
<dbReference type="eggNOG" id="KOG0581">
    <property type="taxonomic scope" value="Eukaryota"/>
</dbReference>
<dbReference type="InterPro" id="IPR008271">
    <property type="entry name" value="Ser/Thr_kinase_AS"/>
</dbReference>
<name>G8JXP1_ERECY</name>
<feature type="compositionally biased region" description="Basic and acidic residues" evidence="8">
    <location>
        <begin position="11"/>
        <end position="21"/>
    </location>
</feature>
<dbReference type="GO" id="GO:0060237">
    <property type="term" value="P:regulation of fungal-type cell wall organization"/>
    <property type="evidence" value="ECO:0007669"/>
    <property type="project" value="TreeGrafter"/>
</dbReference>
<organism evidence="10 11">
    <name type="scientific">Eremothecium cymbalariae (strain CBS 270.75 / DBVPG 7215 / KCTC 17166 / NRRL Y-17582)</name>
    <name type="common">Yeast</name>
    <dbReference type="NCBI Taxonomy" id="931890"/>
    <lineage>
        <taxon>Eukaryota</taxon>
        <taxon>Fungi</taxon>
        <taxon>Dikarya</taxon>
        <taxon>Ascomycota</taxon>
        <taxon>Saccharomycotina</taxon>
        <taxon>Saccharomycetes</taxon>
        <taxon>Saccharomycetales</taxon>
        <taxon>Saccharomycetaceae</taxon>
        <taxon>Eremothecium</taxon>
    </lineage>
</organism>
<dbReference type="EC" id="2.7.12.2" evidence="6"/>
<evidence type="ECO:0000256" key="2">
    <source>
        <dbReference type="ARBA" id="ARBA00022741"/>
    </source>
</evidence>
<evidence type="ECO:0000256" key="4">
    <source>
        <dbReference type="ARBA" id="ARBA00022840"/>
    </source>
</evidence>
<dbReference type="FunFam" id="1.10.510.10:FF:000263">
    <property type="entry name" value="MAP kinase skh1/pek1"/>
    <property type="match status" value="1"/>
</dbReference>
<dbReference type="GO" id="GO:0000196">
    <property type="term" value="P:cell integrity MAPK cascade"/>
    <property type="evidence" value="ECO:0007669"/>
    <property type="project" value="TreeGrafter"/>
</dbReference>
<evidence type="ECO:0000256" key="8">
    <source>
        <dbReference type="SAM" id="MobiDB-lite"/>
    </source>
</evidence>
<dbReference type="KEGG" id="erc:Ecym_8337"/>
<comment type="similarity">
    <text evidence="5">Belongs to the protein kinase superfamily. STE Ser/Thr protein kinase family. MAP kinase kinase subfamily.</text>
</comment>